<feature type="region of interest" description="Disordered" evidence="1">
    <location>
        <begin position="56"/>
        <end position="115"/>
    </location>
</feature>
<evidence type="ECO:0000256" key="1">
    <source>
        <dbReference type="SAM" id="MobiDB-lite"/>
    </source>
</evidence>
<organism evidence="3 4">
    <name type="scientific">Nitzschia inconspicua</name>
    <dbReference type="NCBI Taxonomy" id="303405"/>
    <lineage>
        <taxon>Eukaryota</taxon>
        <taxon>Sar</taxon>
        <taxon>Stramenopiles</taxon>
        <taxon>Ochrophyta</taxon>
        <taxon>Bacillariophyta</taxon>
        <taxon>Bacillariophyceae</taxon>
        <taxon>Bacillariophycidae</taxon>
        <taxon>Bacillariales</taxon>
        <taxon>Bacillariaceae</taxon>
        <taxon>Nitzschia</taxon>
    </lineage>
</organism>
<feature type="compositionally biased region" description="Polar residues" evidence="1">
    <location>
        <begin position="59"/>
        <end position="74"/>
    </location>
</feature>
<evidence type="ECO:0000313" key="4">
    <source>
        <dbReference type="Proteomes" id="UP000693970"/>
    </source>
</evidence>
<comment type="caution">
    <text evidence="3">The sequence shown here is derived from an EMBL/GenBank/DDBJ whole genome shotgun (WGS) entry which is preliminary data.</text>
</comment>
<reference evidence="3" key="1">
    <citation type="journal article" date="2021" name="Sci. Rep.">
        <title>Diploid genomic architecture of Nitzschia inconspicua, an elite biomass production diatom.</title>
        <authorList>
            <person name="Oliver A."/>
            <person name="Podell S."/>
            <person name="Pinowska A."/>
            <person name="Traller J.C."/>
            <person name="Smith S.R."/>
            <person name="McClure R."/>
            <person name="Beliaev A."/>
            <person name="Bohutskyi P."/>
            <person name="Hill E.A."/>
            <person name="Rabines A."/>
            <person name="Zheng H."/>
            <person name="Allen L.Z."/>
            <person name="Kuo A."/>
            <person name="Grigoriev I.V."/>
            <person name="Allen A.E."/>
            <person name="Hazlebeck D."/>
            <person name="Allen E.E."/>
        </authorList>
    </citation>
    <scope>NUCLEOTIDE SEQUENCE</scope>
    <source>
        <strain evidence="3">Hildebrandi</strain>
    </source>
</reference>
<feature type="chain" id="PRO_5039916671" evidence="2">
    <location>
        <begin position="19"/>
        <end position="305"/>
    </location>
</feature>
<proteinExistence type="predicted"/>
<feature type="region of interest" description="Disordered" evidence="1">
    <location>
        <begin position="216"/>
        <end position="265"/>
    </location>
</feature>
<dbReference type="AlphaFoldDB" id="A0A9K3KTM3"/>
<name>A0A9K3KTM3_9STRA</name>
<gene>
    <name evidence="3" type="ORF">IV203_011701</name>
</gene>
<reference evidence="3" key="2">
    <citation type="submission" date="2021-04" db="EMBL/GenBank/DDBJ databases">
        <authorList>
            <person name="Podell S."/>
        </authorList>
    </citation>
    <scope>NUCLEOTIDE SEQUENCE</scope>
    <source>
        <strain evidence="3">Hildebrandi</strain>
    </source>
</reference>
<dbReference type="EMBL" id="JAGRRH010000019">
    <property type="protein sequence ID" value="KAG7349104.1"/>
    <property type="molecule type" value="Genomic_DNA"/>
</dbReference>
<evidence type="ECO:0000256" key="2">
    <source>
        <dbReference type="SAM" id="SignalP"/>
    </source>
</evidence>
<dbReference type="OrthoDB" id="47079at2759"/>
<feature type="compositionally biased region" description="Low complexity" evidence="1">
    <location>
        <begin position="81"/>
        <end position="96"/>
    </location>
</feature>
<keyword evidence="2" id="KW-0732">Signal</keyword>
<protein>
    <submittedName>
        <fullName evidence="3">Uncharacterized protein</fullName>
    </submittedName>
</protein>
<accession>A0A9K3KTM3</accession>
<feature type="compositionally biased region" description="Basic and acidic residues" evidence="1">
    <location>
        <begin position="216"/>
        <end position="235"/>
    </location>
</feature>
<sequence length="305" mass="34742">MKSTTLALLLAVSILVVSERTLQVDAFLPSQQLHRGYSQHSTRETSFVVRNYEPLPNDSLGNFQDNNARLNQPPESEDSLKTPSQSSSLSESTTKASPPPLDDDIQDRSGPDPRISGLEVATLLMDALQNTPNPQKSLELCFLFSSDRCRAAVGGSLEEFVKYANNPTFGSLVHCQDWRVLSVGPIIPGSMHRGEMQTVLIEITKPLTVRTVLETKAQDERKSGRRRPTIEERIQARKQQQQQQQQMESYDQDDNDEEFSHIMDPEEDGKKTFLWTLQKERRPPRQDCWLVHEVLYKRNAFLQTF</sequence>
<dbReference type="Proteomes" id="UP000693970">
    <property type="component" value="Unassembled WGS sequence"/>
</dbReference>
<evidence type="ECO:0000313" key="3">
    <source>
        <dbReference type="EMBL" id="KAG7349104.1"/>
    </source>
</evidence>
<keyword evidence="4" id="KW-1185">Reference proteome</keyword>
<feature type="signal peptide" evidence="2">
    <location>
        <begin position="1"/>
        <end position="18"/>
    </location>
</feature>